<evidence type="ECO:0000256" key="4">
    <source>
        <dbReference type="ARBA" id="ARBA00022737"/>
    </source>
</evidence>
<dbReference type="GO" id="GO:0034388">
    <property type="term" value="C:Pwp2p-containing subcomplex of 90S preribosome"/>
    <property type="evidence" value="ECO:0007669"/>
    <property type="project" value="TreeGrafter"/>
</dbReference>
<dbReference type="PANTHER" id="PTHR23271">
    <property type="entry name" value="HEPATOCELLULAR CARCINOMA-ASSOCIATED ANTIGEN 66"/>
    <property type="match status" value="1"/>
</dbReference>
<gene>
    <name evidence="9" type="primary">UTP6</name>
    <name evidence="9" type="ORF">H4219_003610</name>
</gene>
<keyword evidence="5" id="KW-0539">Nucleus</keyword>
<dbReference type="InterPro" id="IPR055347">
    <property type="entry name" value="UTP6_N"/>
</dbReference>
<dbReference type="InterPro" id="IPR036691">
    <property type="entry name" value="Endo/exonu/phosph_ase_sf"/>
</dbReference>
<dbReference type="Proteomes" id="UP001150538">
    <property type="component" value="Unassembled WGS sequence"/>
</dbReference>
<feature type="domain" description="U3 small nucleolar RNA-associated protein 6 N-terminal" evidence="7">
    <location>
        <begin position="9"/>
        <end position="92"/>
    </location>
</feature>
<evidence type="ECO:0000259" key="7">
    <source>
        <dbReference type="Pfam" id="PF08640"/>
    </source>
</evidence>
<proteinExistence type="inferred from homology"/>
<protein>
    <submittedName>
        <fullName evidence="9">U3 snoRNP protein</fullName>
    </submittedName>
</protein>
<dbReference type="GO" id="GO:0000462">
    <property type="term" value="P:maturation of SSU-rRNA from tricistronic rRNA transcript (SSU-rRNA, 5.8S rRNA, LSU-rRNA)"/>
    <property type="evidence" value="ECO:0007669"/>
    <property type="project" value="InterPro"/>
</dbReference>
<evidence type="ECO:0000256" key="6">
    <source>
        <dbReference type="SAM" id="Phobius"/>
    </source>
</evidence>
<dbReference type="InterPro" id="IPR011990">
    <property type="entry name" value="TPR-like_helical_dom_sf"/>
</dbReference>
<dbReference type="SMART" id="SM00386">
    <property type="entry name" value="HAT"/>
    <property type="match status" value="5"/>
</dbReference>
<dbReference type="SUPFAM" id="SSF48452">
    <property type="entry name" value="TPR-like"/>
    <property type="match status" value="2"/>
</dbReference>
<keyword evidence="3" id="KW-0698">rRNA processing</keyword>
<accession>A0A9W7ZV22</accession>
<dbReference type="Pfam" id="PF24892">
    <property type="entry name" value="UTP6_C"/>
    <property type="match status" value="1"/>
</dbReference>
<evidence type="ECO:0000313" key="10">
    <source>
        <dbReference type="Proteomes" id="UP001150538"/>
    </source>
</evidence>
<dbReference type="InterPro" id="IPR003107">
    <property type="entry name" value="HAT"/>
</dbReference>
<keyword evidence="6" id="KW-0812">Transmembrane</keyword>
<dbReference type="Gene3D" id="3.60.10.10">
    <property type="entry name" value="Endonuclease/exonuclease/phosphatase"/>
    <property type="match status" value="1"/>
</dbReference>
<evidence type="ECO:0000313" key="9">
    <source>
        <dbReference type="EMBL" id="KAJ1916740.1"/>
    </source>
</evidence>
<feature type="domain" description="U3 small nucleolar RNA-associated protein 6 homolog C-terminal" evidence="8">
    <location>
        <begin position="343"/>
        <end position="511"/>
    </location>
</feature>
<dbReference type="PANTHER" id="PTHR23271:SF1">
    <property type="entry name" value="U3 SMALL NUCLEOLAR RNA-ASSOCIATED PROTEIN 6 HOMOLOG"/>
    <property type="match status" value="1"/>
</dbReference>
<dbReference type="SUPFAM" id="SSF56219">
    <property type="entry name" value="DNase I-like"/>
    <property type="match status" value="1"/>
</dbReference>
<dbReference type="InterPro" id="IPR013949">
    <property type="entry name" value="Utp6"/>
</dbReference>
<reference evidence="9" key="1">
    <citation type="submission" date="2022-07" db="EMBL/GenBank/DDBJ databases">
        <title>Phylogenomic reconstructions and comparative analyses of Kickxellomycotina fungi.</title>
        <authorList>
            <person name="Reynolds N.K."/>
            <person name="Stajich J.E."/>
            <person name="Barry K."/>
            <person name="Grigoriev I.V."/>
            <person name="Crous P."/>
            <person name="Smith M.E."/>
        </authorList>
    </citation>
    <scope>NUCLEOTIDE SEQUENCE</scope>
    <source>
        <strain evidence="9">NBRC 100468</strain>
    </source>
</reference>
<evidence type="ECO:0000256" key="2">
    <source>
        <dbReference type="ARBA" id="ARBA00010734"/>
    </source>
</evidence>
<dbReference type="Pfam" id="PF08640">
    <property type="entry name" value="U3_assoc_6"/>
    <property type="match status" value="1"/>
</dbReference>
<evidence type="ECO:0000256" key="1">
    <source>
        <dbReference type="ARBA" id="ARBA00004604"/>
    </source>
</evidence>
<dbReference type="Gene3D" id="1.25.40.10">
    <property type="entry name" value="Tetratricopeptide repeat domain"/>
    <property type="match status" value="1"/>
</dbReference>
<comment type="subcellular location">
    <subcellularLocation>
        <location evidence="1">Nucleus</location>
        <location evidence="1">Nucleolus</location>
    </subcellularLocation>
</comment>
<evidence type="ECO:0000259" key="8">
    <source>
        <dbReference type="Pfam" id="PF24892"/>
    </source>
</evidence>
<dbReference type="AlphaFoldDB" id="A0A9W7ZV22"/>
<organism evidence="9 10">
    <name type="scientific">Mycoemilia scoparia</name>
    <dbReference type="NCBI Taxonomy" id="417184"/>
    <lineage>
        <taxon>Eukaryota</taxon>
        <taxon>Fungi</taxon>
        <taxon>Fungi incertae sedis</taxon>
        <taxon>Zoopagomycota</taxon>
        <taxon>Kickxellomycotina</taxon>
        <taxon>Kickxellomycetes</taxon>
        <taxon>Kickxellales</taxon>
        <taxon>Kickxellaceae</taxon>
        <taxon>Mycoemilia</taxon>
    </lineage>
</organism>
<name>A0A9W7ZV22_9FUNG</name>
<dbReference type="OrthoDB" id="200415at2759"/>
<comment type="caution">
    <text evidence="9">The sequence shown here is derived from an EMBL/GenBank/DDBJ whole genome shotgun (WGS) entry which is preliminary data.</text>
</comment>
<dbReference type="InterPro" id="IPR056907">
    <property type="entry name" value="UTP6_C"/>
</dbReference>
<keyword evidence="6" id="KW-0472">Membrane</keyword>
<dbReference type="EMBL" id="JANBPU010000093">
    <property type="protein sequence ID" value="KAJ1916740.1"/>
    <property type="molecule type" value="Genomic_DNA"/>
</dbReference>
<evidence type="ECO:0000256" key="5">
    <source>
        <dbReference type="ARBA" id="ARBA00023242"/>
    </source>
</evidence>
<comment type="similarity">
    <text evidence="2">Belongs to the UTP6 family.</text>
</comment>
<dbReference type="GO" id="GO:0030515">
    <property type="term" value="F:snoRNA binding"/>
    <property type="evidence" value="ECO:0007669"/>
    <property type="project" value="InterPro"/>
</dbReference>
<feature type="transmembrane region" description="Helical" evidence="6">
    <location>
        <begin position="1024"/>
        <end position="1043"/>
    </location>
</feature>
<evidence type="ECO:0000256" key="3">
    <source>
        <dbReference type="ARBA" id="ARBA00022552"/>
    </source>
</evidence>
<keyword evidence="4" id="KW-0677">Repeat</keyword>
<keyword evidence="10" id="KW-1185">Reference proteome</keyword>
<sequence length="1046" mass="120888">MAEIVQFKIEGMLPELEDLEKKKIFNKTEIKAIVKKRTNFEYSVRRRGPTREDFLRYIEYEMNLDALRKKRKSRLGIQSKKTTISDFSITNRIKVIFERALHRHKGDIGLWLQYIDFAKKSGLTRLQSELYARAIQVHPRNTTLWLAAASFEFDENANMAGARTLLQRSLRLNPKEQSLWHTYFRLELIYIEKIKARRRLLSIGGQAGDGPEEKKESADVIRLVPLEDELKNDSENNPRGIRDISEKTRTLMASDNNPFLKGAVTAIIYQKAIEEIPDDLDFRLKFAQMYAETGDADLEEAKQNVFKNIKQDFAKSEGARAFMASSNMKIADPNTPEFVDELERTVTAFHESISELKTSTMYFLFLEFLVKWVRVTTEPNLRLYLSETAKAVFTSAKGEGQLDSSIYKLWLPFVRKQEGDTEYTSSLAIAATEAFPNSPDLWIARINIEMGNAKKGSKAGKRLDSLILDSALSSNAGSYALWYKWLSWIEWQWKNQRISTHEAQKRYISAVTRCGTLTSEYHQTRDMILTRFLDWAARIPRSQLDDGELSRIEDFVGSDDDEEDYEGISEKELKKRFLKRSKNKKLGTNIDSVRAMAKKAQLQTFPTTAFFERCIEYESIHISQLENTHGSSAKRTQDYRDACKHIVMLFESAVRVDNNDSAVWIKYAEFLQKSGQDHKLGDLHWKASAAFTSQDQKSKFDVLANTLIQSFQEIDINNERSGSNQQAKIIAEQLGLNGGFVTEFVEIKDPCRSAIQQGGGVHGNAIYSKFDMEFRVVDHKHQPYDWNNHGRFLCEPREGKRYTIAANISIPNREPILAYSAHFECFCGISGRVGQLADLIQDSRTHADKFPHQLIFGDFNTFGHSLARFSPIFCTDRYRWGSLGMSEPEWWHHHILSWYSNDGPKNLLLQHQPLPRGVDTTDEWLLKNTVNPDWWDPYDVRKDITISNHLGWMKAKVDWSFVRRMKVVSNYMDNEDFQMSDHKCLVLEVDYSTPEQDQKYRELNKLVARDLESRRQSENFHRKAVFAAGGLACAATIFFFKWVRLP</sequence>
<dbReference type="GO" id="GO:0032040">
    <property type="term" value="C:small-subunit processome"/>
    <property type="evidence" value="ECO:0007669"/>
    <property type="project" value="TreeGrafter"/>
</dbReference>
<keyword evidence="6" id="KW-1133">Transmembrane helix</keyword>